<dbReference type="InterPro" id="IPR050288">
    <property type="entry name" value="Cellulose_deg_GH3"/>
</dbReference>
<keyword evidence="5" id="KW-1185">Reference proteome</keyword>
<dbReference type="GO" id="GO:0005975">
    <property type="term" value="P:carbohydrate metabolic process"/>
    <property type="evidence" value="ECO:0007669"/>
    <property type="project" value="InterPro"/>
</dbReference>
<dbReference type="InterPro" id="IPR026891">
    <property type="entry name" value="Fn3-like"/>
</dbReference>
<dbReference type="Gene3D" id="3.20.20.300">
    <property type="entry name" value="Glycoside hydrolase, family 3, N-terminal domain"/>
    <property type="match status" value="1"/>
</dbReference>
<dbReference type="InterPro" id="IPR002772">
    <property type="entry name" value="Glyco_hydro_3_C"/>
</dbReference>
<gene>
    <name evidence="4" type="ORF">HNR50_003285</name>
</gene>
<keyword evidence="4" id="KW-0326">Glycosidase</keyword>
<sequence>MSDASCGVNIRETWLEDRVDTDLEKSVSFPCMLQLASTWNRDLFLRYAGSIGEECRAGGIHILLGPGMNIYRHSQCGRNFEYGGEDPYLVSELIGRYVEGLQEKGVVATLKHFIANNTDFYRRKSNSIVGKRALHEIYLPAFKKGVEAGARAVMTAYNLFNGEWCSQNRKLINEILREELGFQWLVMTDWWAINDCEKAIKSGLDLEMPAGQIFKEIPRLLEEKRISEADIDRMVLNILKTAFSMDLYNPGFQDKSYLDNFDEHEAVALQTAAEGIVLLKNEADLLPLESGKDILLTGRFAEETARGGGAAEVEGFNHMNLLDALKEEFGSSIRYVKNPSDEELRNADAVIIATGTMDSEGCDRSFNLPDEEERCVLKAVGNSSKAIVLVNAGGGVRMTGWSGKAAAILYCWYGGQQGNRAVASVLSGKINPSGKLPITIEKEFSDSPGFGYIPEGESLYKGWDPDGEKAHAVYPVEYSEGIFIGYRWYEHKKVEPLYPFGFGLSYTEFEYKSLKVSLGQKGGTLRCDVDITIKNTGLRDGLETVQLYVGESDSSVIRPVKELKGFEKVHLKPAEEKTVRISLERDAFCFWDENLEQWTMNSGVFTIAVGTSSDNIQLKETVSVN</sequence>
<dbReference type="Pfam" id="PF14310">
    <property type="entry name" value="Fn3-like"/>
    <property type="match status" value="1"/>
</dbReference>
<dbReference type="FunFam" id="2.60.40.10:FF:000495">
    <property type="entry name" value="Periplasmic beta-glucosidase"/>
    <property type="match status" value="1"/>
</dbReference>
<dbReference type="InterPro" id="IPR036881">
    <property type="entry name" value="Glyco_hydro_3_C_sf"/>
</dbReference>
<dbReference type="SUPFAM" id="SSF52279">
    <property type="entry name" value="Beta-D-glucan exohydrolase, C-terminal domain"/>
    <property type="match status" value="1"/>
</dbReference>
<dbReference type="Gene3D" id="2.60.40.10">
    <property type="entry name" value="Immunoglobulins"/>
    <property type="match status" value="1"/>
</dbReference>
<dbReference type="GO" id="GO:0008422">
    <property type="term" value="F:beta-glucosidase activity"/>
    <property type="evidence" value="ECO:0007669"/>
    <property type="project" value="UniProtKB-EC"/>
</dbReference>
<dbReference type="InterPro" id="IPR017853">
    <property type="entry name" value="GH"/>
</dbReference>
<dbReference type="SMART" id="SM01217">
    <property type="entry name" value="Fn3_like"/>
    <property type="match status" value="1"/>
</dbReference>
<organism evidence="4 5">
    <name type="scientific">Spirochaeta isovalerica</name>
    <dbReference type="NCBI Taxonomy" id="150"/>
    <lineage>
        <taxon>Bacteria</taxon>
        <taxon>Pseudomonadati</taxon>
        <taxon>Spirochaetota</taxon>
        <taxon>Spirochaetia</taxon>
        <taxon>Spirochaetales</taxon>
        <taxon>Spirochaetaceae</taxon>
        <taxon>Spirochaeta</taxon>
    </lineage>
</organism>
<dbReference type="Pfam" id="PF01915">
    <property type="entry name" value="Glyco_hydro_3_C"/>
    <property type="match status" value="1"/>
</dbReference>
<dbReference type="Gene3D" id="3.40.50.1700">
    <property type="entry name" value="Glycoside hydrolase family 3 C-terminal domain"/>
    <property type="match status" value="1"/>
</dbReference>
<reference evidence="4 5" key="1">
    <citation type="submission" date="2020-08" db="EMBL/GenBank/DDBJ databases">
        <title>Genomic Encyclopedia of Type Strains, Phase IV (KMG-IV): sequencing the most valuable type-strain genomes for metagenomic binning, comparative biology and taxonomic classification.</title>
        <authorList>
            <person name="Goeker M."/>
        </authorList>
    </citation>
    <scope>NUCLEOTIDE SEQUENCE [LARGE SCALE GENOMIC DNA]</scope>
    <source>
        <strain evidence="4 5">DSM 2461</strain>
    </source>
</reference>
<dbReference type="PANTHER" id="PTHR42715">
    <property type="entry name" value="BETA-GLUCOSIDASE"/>
    <property type="match status" value="1"/>
</dbReference>
<dbReference type="SUPFAM" id="SSF51445">
    <property type="entry name" value="(Trans)glycosidases"/>
    <property type="match status" value="1"/>
</dbReference>
<dbReference type="Proteomes" id="UP000587760">
    <property type="component" value="Unassembled WGS sequence"/>
</dbReference>
<name>A0A841RC90_9SPIO</name>
<evidence type="ECO:0000313" key="4">
    <source>
        <dbReference type="EMBL" id="MBB6481605.1"/>
    </source>
</evidence>
<dbReference type="PANTHER" id="PTHR42715:SF10">
    <property type="entry name" value="BETA-GLUCOSIDASE"/>
    <property type="match status" value="1"/>
</dbReference>
<dbReference type="RefSeq" id="WP_221439914.1">
    <property type="nucleotide sequence ID" value="NZ_JACHGJ010000007.1"/>
</dbReference>
<evidence type="ECO:0000256" key="2">
    <source>
        <dbReference type="ARBA" id="ARBA00022801"/>
    </source>
</evidence>
<evidence type="ECO:0000313" key="5">
    <source>
        <dbReference type="Proteomes" id="UP000587760"/>
    </source>
</evidence>
<keyword evidence="2 4" id="KW-0378">Hydrolase</keyword>
<dbReference type="EC" id="3.2.1.21" evidence="4"/>
<dbReference type="InterPro" id="IPR036962">
    <property type="entry name" value="Glyco_hydro_3_N_sf"/>
</dbReference>
<proteinExistence type="inferred from homology"/>
<evidence type="ECO:0000256" key="1">
    <source>
        <dbReference type="ARBA" id="ARBA00005336"/>
    </source>
</evidence>
<dbReference type="AlphaFoldDB" id="A0A841RC90"/>
<dbReference type="EMBL" id="JACHGJ010000007">
    <property type="protein sequence ID" value="MBB6481605.1"/>
    <property type="molecule type" value="Genomic_DNA"/>
</dbReference>
<comment type="caution">
    <text evidence="4">The sequence shown here is derived from an EMBL/GenBank/DDBJ whole genome shotgun (WGS) entry which is preliminary data.</text>
</comment>
<dbReference type="Pfam" id="PF00933">
    <property type="entry name" value="Glyco_hydro_3"/>
    <property type="match status" value="1"/>
</dbReference>
<comment type="similarity">
    <text evidence="1">Belongs to the glycosyl hydrolase 3 family.</text>
</comment>
<dbReference type="PRINTS" id="PR00133">
    <property type="entry name" value="GLHYDRLASE3"/>
</dbReference>
<feature type="domain" description="Fibronectin type III-like" evidence="3">
    <location>
        <begin position="543"/>
        <end position="613"/>
    </location>
</feature>
<dbReference type="InterPro" id="IPR013783">
    <property type="entry name" value="Ig-like_fold"/>
</dbReference>
<dbReference type="InterPro" id="IPR001764">
    <property type="entry name" value="Glyco_hydro_3_N"/>
</dbReference>
<evidence type="ECO:0000259" key="3">
    <source>
        <dbReference type="SMART" id="SM01217"/>
    </source>
</evidence>
<protein>
    <submittedName>
        <fullName evidence="4">Beta-glucosidase</fullName>
        <ecNumber evidence="4">3.2.1.21</ecNumber>
    </submittedName>
</protein>
<accession>A0A841RC90</accession>